<evidence type="ECO:0000256" key="1">
    <source>
        <dbReference type="SAM" id="MobiDB-lite"/>
    </source>
</evidence>
<reference evidence="2 3" key="1">
    <citation type="submission" date="2024-06" db="EMBL/GenBank/DDBJ databases">
        <title>Sorghum-associated microbial communities from plants grown in Nebraska, USA.</title>
        <authorList>
            <person name="Schachtman D."/>
        </authorList>
    </citation>
    <scope>NUCLEOTIDE SEQUENCE [LARGE SCALE GENOMIC DNA]</scope>
    <source>
        <strain evidence="2 3">3207</strain>
    </source>
</reference>
<dbReference type="Gene3D" id="1.10.260.40">
    <property type="entry name" value="lambda repressor-like DNA-binding domains"/>
    <property type="match status" value="1"/>
</dbReference>
<dbReference type="Proteomes" id="UP001549321">
    <property type="component" value="Unassembled WGS sequence"/>
</dbReference>
<keyword evidence="3" id="KW-1185">Reference proteome</keyword>
<gene>
    <name evidence="2" type="ORF">ABIE08_001738</name>
</gene>
<comment type="caution">
    <text evidence="2">The sequence shown here is derived from an EMBL/GenBank/DDBJ whole genome shotgun (WGS) entry which is preliminary data.</text>
</comment>
<dbReference type="InterPro" id="IPR010982">
    <property type="entry name" value="Lambda_DNA-bd_dom_sf"/>
</dbReference>
<dbReference type="RefSeq" id="WP_354550336.1">
    <property type="nucleotide sequence ID" value="NZ_JBEPSM010000001.1"/>
</dbReference>
<feature type="region of interest" description="Disordered" evidence="1">
    <location>
        <begin position="68"/>
        <end position="94"/>
    </location>
</feature>
<name>A0ABV2QXS7_9HYPH</name>
<protein>
    <recommendedName>
        <fullName evidence="4">XRE family transcriptional regulator</fullName>
    </recommendedName>
</protein>
<evidence type="ECO:0000313" key="3">
    <source>
        <dbReference type="Proteomes" id="UP001549321"/>
    </source>
</evidence>
<accession>A0ABV2QXS7</accession>
<evidence type="ECO:0000313" key="2">
    <source>
        <dbReference type="EMBL" id="MET4633825.1"/>
    </source>
</evidence>
<proteinExistence type="predicted"/>
<organism evidence="2 3">
    <name type="scientific">Kaistia defluvii</name>
    <dbReference type="NCBI Taxonomy" id="410841"/>
    <lineage>
        <taxon>Bacteria</taxon>
        <taxon>Pseudomonadati</taxon>
        <taxon>Pseudomonadota</taxon>
        <taxon>Alphaproteobacteria</taxon>
        <taxon>Hyphomicrobiales</taxon>
        <taxon>Kaistiaceae</taxon>
        <taxon>Kaistia</taxon>
    </lineage>
</organism>
<evidence type="ECO:0008006" key="4">
    <source>
        <dbReference type="Google" id="ProtNLM"/>
    </source>
</evidence>
<dbReference type="EMBL" id="JBEPSM010000001">
    <property type="protein sequence ID" value="MET4633825.1"/>
    <property type="molecule type" value="Genomic_DNA"/>
</dbReference>
<sequence length="94" mass="10137">MNVLQCRMALAGLGWSVEDLARHAGVPADAALRFDAGEVVPPHVYETLRDTLQAAGIIFEDEGQMLEGGPGVRLQRNHIDEGKRPEELSSANDG</sequence>
<feature type="compositionally biased region" description="Basic and acidic residues" evidence="1">
    <location>
        <begin position="77"/>
        <end position="87"/>
    </location>
</feature>